<evidence type="ECO:0000256" key="4">
    <source>
        <dbReference type="ARBA" id="ARBA00022989"/>
    </source>
</evidence>
<keyword evidence="4" id="KW-1133">Transmembrane helix</keyword>
<feature type="chain" id="PRO_5035288851" description="Peroxisomal membrane protein MPV17" evidence="8">
    <location>
        <begin position="26"/>
        <end position="276"/>
    </location>
</feature>
<keyword evidence="5" id="KW-0472">Membrane</keyword>
<name>A0A8J5X5U4_DIALT</name>
<evidence type="ECO:0000256" key="1">
    <source>
        <dbReference type="ARBA" id="ARBA00004141"/>
    </source>
</evidence>
<feature type="signal peptide" evidence="8">
    <location>
        <begin position="1"/>
        <end position="25"/>
    </location>
</feature>
<evidence type="ECO:0000256" key="5">
    <source>
        <dbReference type="ARBA" id="ARBA00023136"/>
    </source>
</evidence>
<accession>A0A8J5X5U4</accession>
<comment type="similarity">
    <text evidence="2 6">Belongs to the peroxisomal membrane protein PXMP2/4 family.</text>
</comment>
<protein>
    <recommendedName>
        <fullName evidence="11">Peroxisomal membrane protein MPV17</fullName>
    </recommendedName>
</protein>
<dbReference type="GO" id="GO:0005737">
    <property type="term" value="C:cytoplasm"/>
    <property type="evidence" value="ECO:0007669"/>
    <property type="project" value="TreeGrafter"/>
</dbReference>
<dbReference type="OMA" id="FVKTGTR"/>
<dbReference type="GO" id="GO:0016020">
    <property type="term" value="C:membrane"/>
    <property type="evidence" value="ECO:0007669"/>
    <property type="project" value="UniProtKB-SubCell"/>
</dbReference>
<comment type="subcellular location">
    <subcellularLocation>
        <location evidence="1">Membrane</location>
        <topology evidence="1">Multi-pass membrane protein</topology>
    </subcellularLocation>
</comment>
<evidence type="ECO:0000313" key="10">
    <source>
        <dbReference type="Proteomes" id="UP000751190"/>
    </source>
</evidence>
<dbReference type="Pfam" id="PF04117">
    <property type="entry name" value="Mpv17_PMP22"/>
    <property type="match status" value="1"/>
</dbReference>
<evidence type="ECO:0000256" key="2">
    <source>
        <dbReference type="ARBA" id="ARBA00006824"/>
    </source>
</evidence>
<dbReference type="InterPro" id="IPR007248">
    <property type="entry name" value="Mpv17_PMP22"/>
</dbReference>
<keyword evidence="8" id="KW-0732">Signal</keyword>
<evidence type="ECO:0000256" key="6">
    <source>
        <dbReference type="RuleBase" id="RU363053"/>
    </source>
</evidence>
<evidence type="ECO:0000313" key="9">
    <source>
        <dbReference type="EMBL" id="KAG8459046.1"/>
    </source>
</evidence>
<feature type="compositionally biased region" description="Gly residues" evidence="7">
    <location>
        <begin position="61"/>
        <end position="94"/>
    </location>
</feature>
<feature type="region of interest" description="Disordered" evidence="7">
    <location>
        <begin position="46"/>
        <end position="96"/>
    </location>
</feature>
<evidence type="ECO:0000256" key="3">
    <source>
        <dbReference type="ARBA" id="ARBA00022692"/>
    </source>
</evidence>
<dbReference type="OrthoDB" id="430207at2759"/>
<dbReference type="PANTHER" id="PTHR11266">
    <property type="entry name" value="PEROXISOMAL MEMBRANE PROTEIN 2, PXMP2 MPV17"/>
    <property type="match status" value="1"/>
</dbReference>
<keyword evidence="3" id="KW-0812">Transmembrane</keyword>
<proteinExistence type="inferred from homology"/>
<sequence>MPAHVGAPLQARLACLACLALGTRALPHALQASRRLAPSRAHIRLGGGDGAGAPPADAVAGGPGGGAGRCGGDGSSGGGGGGGGGGKGGGGSGSDGRPFGSARDWLARNPIALKATSMGATYSLADIAAQLWAFDGGAVPLLDRLRRNLGLSLIGLLWVGPLLSVWFDWLAVICPGAGVRPVLLRTLADQLLEAPFMISSIFFFSALVEGHDVAFAMRKVRAGVVRTWASCSVVWAPVQLVNQGLVPLHLRVYFQAFVSFFWDAYMSVAAHAPVPD</sequence>
<reference evidence="9" key="1">
    <citation type="submission" date="2021-05" db="EMBL/GenBank/DDBJ databases">
        <title>The genome of the haptophyte Pavlova lutheri (Diacronema luteri, Pavlovales) - a model for lipid biosynthesis in eukaryotic algae.</title>
        <authorList>
            <person name="Hulatt C.J."/>
            <person name="Posewitz M.C."/>
        </authorList>
    </citation>
    <scope>NUCLEOTIDE SEQUENCE</scope>
    <source>
        <strain evidence="9">NIVA-4/92</strain>
    </source>
</reference>
<evidence type="ECO:0000256" key="7">
    <source>
        <dbReference type="SAM" id="MobiDB-lite"/>
    </source>
</evidence>
<dbReference type="EMBL" id="JAGTXO010000045">
    <property type="protein sequence ID" value="KAG8459046.1"/>
    <property type="molecule type" value="Genomic_DNA"/>
</dbReference>
<evidence type="ECO:0008006" key="11">
    <source>
        <dbReference type="Google" id="ProtNLM"/>
    </source>
</evidence>
<comment type="caution">
    <text evidence="9">The sequence shown here is derived from an EMBL/GenBank/DDBJ whole genome shotgun (WGS) entry which is preliminary data.</text>
</comment>
<dbReference type="AlphaFoldDB" id="A0A8J5X5U4"/>
<keyword evidence="10" id="KW-1185">Reference proteome</keyword>
<evidence type="ECO:0000256" key="8">
    <source>
        <dbReference type="SAM" id="SignalP"/>
    </source>
</evidence>
<organism evidence="9 10">
    <name type="scientific">Diacronema lutheri</name>
    <name type="common">Unicellular marine alga</name>
    <name type="synonym">Monochrysis lutheri</name>
    <dbReference type="NCBI Taxonomy" id="2081491"/>
    <lineage>
        <taxon>Eukaryota</taxon>
        <taxon>Haptista</taxon>
        <taxon>Haptophyta</taxon>
        <taxon>Pavlovophyceae</taxon>
        <taxon>Pavlovales</taxon>
        <taxon>Pavlovaceae</taxon>
        <taxon>Diacronema</taxon>
    </lineage>
</organism>
<gene>
    <name evidence="9" type="ORF">KFE25_006591</name>
</gene>
<dbReference type="Proteomes" id="UP000751190">
    <property type="component" value="Unassembled WGS sequence"/>
</dbReference>